<evidence type="ECO:0000259" key="4">
    <source>
        <dbReference type="PROSITE" id="PS50893"/>
    </source>
</evidence>
<dbReference type="AlphaFoldDB" id="A0A1T4MB27"/>
<evidence type="ECO:0000256" key="2">
    <source>
        <dbReference type="ARBA" id="ARBA00022741"/>
    </source>
</evidence>
<evidence type="ECO:0000313" key="6">
    <source>
        <dbReference type="Proteomes" id="UP000196365"/>
    </source>
</evidence>
<evidence type="ECO:0000256" key="1">
    <source>
        <dbReference type="ARBA" id="ARBA00022448"/>
    </source>
</evidence>
<dbReference type="Gene3D" id="3.40.50.300">
    <property type="entry name" value="P-loop containing nucleotide triphosphate hydrolases"/>
    <property type="match status" value="1"/>
</dbReference>
<reference evidence="5 6" key="1">
    <citation type="submission" date="2017-02" db="EMBL/GenBank/DDBJ databases">
        <authorList>
            <person name="Peterson S.W."/>
        </authorList>
    </citation>
    <scope>NUCLEOTIDE SEQUENCE [LARGE SCALE GENOMIC DNA]</scope>
    <source>
        <strain evidence="5 6">DSM 15102</strain>
    </source>
</reference>
<evidence type="ECO:0000256" key="3">
    <source>
        <dbReference type="ARBA" id="ARBA00022840"/>
    </source>
</evidence>
<dbReference type="GO" id="GO:0016887">
    <property type="term" value="F:ATP hydrolysis activity"/>
    <property type="evidence" value="ECO:0007669"/>
    <property type="project" value="InterPro"/>
</dbReference>
<keyword evidence="1" id="KW-0813">Transport</keyword>
<dbReference type="GO" id="GO:0005524">
    <property type="term" value="F:ATP binding"/>
    <property type="evidence" value="ECO:0007669"/>
    <property type="project" value="UniProtKB-KW"/>
</dbReference>
<dbReference type="Proteomes" id="UP000196365">
    <property type="component" value="Unassembled WGS sequence"/>
</dbReference>
<evidence type="ECO:0000313" key="5">
    <source>
        <dbReference type="EMBL" id="SJZ64250.1"/>
    </source>
</evidence>
<gene>
    <name evidence="5" type="ORF">SAMN02745973_01280</name>
</gene>
<dbReference type="RefSeq" id="WP_087678711.1">
    <property type="nucleotide sequence ID" value="NZ_FUWV01000006.1"/>
</dbReference>
<dbReference type="CDD" id="cd03230">
    <property type="entry name" value="ABC_DR_subfamily_A"/>
    <property type="match status" value="1"/>
</dbReference>
<sequence>MLEVNHLHFSYGTNVVFDNFSFSINKGEILCIVGKNGSGKTTLLKVLCGLNYCPTLECKIDDTPISQNDLKKYVTYIPASPNFYESLTSEEYILWLKSLWKKDEKYKEKVYDYMRLLQLEVNKNSEIATFSLGMKYKLYFCSFLALDNPILLLDEPLNSLDIASRELAISLLKQYIQEHNGYCLFSSHVKDTISNLATKTISI</sequence>
<feature type="domain" description="ABC transporter" evidence="4">
    <location>
        <begin position="2"/>
        <end position="201"/>
    </location>
</feature>
<keyword evidence="3 5" id="KW-0067">ATP-binding</keyword>
<dbReference type="PROSITE" id="PS50893">
    <property type="entry name" value="ABC_TRANSPORTER_2"/>
    <property type="match status" value="1"/>
</dbReference>
<dbReference type="PANTHER" id="PTHR42939:SF1">
    <property type="entry name" value="ABC TRANSPORTER ATP-BINDING PROTEIN ALBC-RELATED"/>
    <property type="match status" value="1"/>
</dbReference>
<dbReference type="OrthoDB" id="9775135at2"/>
<organism evidence="5 6">
    <name type="scientific">Garciella nitratireducens DSM 15102</name>
    <dbReference type="NCBI Taxonomy" id="1121911"/>
    <lineage>
        <taxon>Bacteria</taxon>
        <taxon>Bacillati</taxon>
        <taxon>Bacillota</taxon>
        <taxon>Clostridia</taxon>
        <taxon>Eubacteriales</taxon>
        <taxon>Eubacteriaceae</taxon>
        <taxon>Garciella</taxon>
    </lineage>
</organism>
<name>A0A1T4MB27_9FIRM</name>
<keyword evidence="6" id="KW-1185">Reference proteome</keyword>
<protein>
    <submittedName>
        <fullName evidence="5">ABC-2 type transport system ATP-binding protein</fullName>
    </submittedName>
</protein>
<accession>A0A1T4MB27</accession>
<dbReference type="InterPro" id="IPR003593">
    <property type="entry name" value="AAA+_ATPase"/>
</dbReference>
<dbReference type="PANTHER" id="PTHR42939">
    <property type="entry name" value="ABC TRANSPORTER ATP-BINDING PROTEIN ALBC-RELATED"/>
    <property type="match status" value="1"/>
</dbReference>
<dbReference type="InterPro" id="IPR027417">
    <property type="entry name" value="P-loop_NTPase"/>
</dbReference>
<dbReference type="SUPFAM" id="SSF52540">
    <property type="entry name" value="P-loop containing nucleoside triphosphate hydrolases"/>
    <property type="match status" value="1"/>
</dbReference>
<dbReference type="InterPro" id="IPR051782">
    <property type="entry name" value="ABC_Transporter_VariousFunc"/>
</dbReference>
<dbReference type="SMART" id="SM00382">
    <property type="entry name" value="AAA"/>
    <property type="match status" value="1"/>
</dbReference>
<keyword evidence="2" id="KW-0547">Nucleotide-binding</keyword>
<proteinExistence type="predicted"/>
<dbReference type="EMBL" id="FUWV01000006">
    <property type="protein sequence ID" value="SJZ64250.1"/>
    <property type="molecule type" value="Genomic_DNA"/>
</dbReference>
<dbReference type="InterPro" id="IPR003439">
    <property type="entry name" value="ABC_transporter-like_ATP-bd"/>
</dbReference>
<dbReference type="Pfam" id="PF00005">
    <property type="entry name" value="ABC_tran"/>
    <property type="match status" value="1"/>
</dbReference>